<evidence type="ECO:0000256" key="2">
    <source>
        <dbReference type="SAM" id="MobiDB-lite"/>
    </source>
</evidence>
<dbReference type="Gene3D" id="3.40.190.10">
    <property type="entry name" value="Periplasmic binding protein-like II"/>
    <property type="match status" value="2"/>
</dbReference>
<name>A0ABW0HUK6_9BACL</name>
<evidence type="ECO:0000313" key="4">
    <source>
        <dbReference type="EMBL" id="MFC5404709.1"/>
    </source>
</evidence>
<accession>A0ABW0HUK6</accession>
<dbReference type="EMBL" id="JBHSMI010000028">
    <property type="protein sequence ID" value="MFC5404709.1"/>
    <property type="molecule type" value="Genomic_DNA"/>
</dbReference>
<evidence type="ECO:0000256" key="3">
    <source>
        <dbReference type="SAM" id="SignalP"/>
    </source>
</evidence>
<keyword evidence="1 3" id="KW-0732">Signal</keyword>
<gene>
    <name evidence="4" type="ORF">ACFPOF_18380</name>
</gene>
<dbReference type="CDD" id="cd13580">
    <property type="entry name" value="PBP2_AlgQ_like_1"/>
    <property type="match status" value="1"/>
</dbReference>
<reference evidence="5" key="1">
    <citation type="journal article" date="2019" name="Int. J. Syst. Evol. Microbiol.">
        <title>The Global Catalogue of Microorganisms (GCM) 10K type strain sequencing project: providing services to taxonomists for standard genome sequencing and annotation.</title>
        <authorList>
            <consortium name="The Broad Institute Genomics Platform"/>
            <consortium name="The Broad Institute Genome Sequencing Center for Infectious Disease"/>
            <person name="Wu L."/>
            <person name="Ma J."/>
        </authorList>
    </citation>
    <scope>NUCLEOTIDE SEQUENCE [LARGE SCALE GENOMIC DNA]</scope>
    <source>
        <strain evidence="5">CGMCC 1.18575</strain>
    </source>
</reference>
<evidence type="ECO:0000313" key="5">
    <source>
        <dbReference type="Proteomes" id="UP001596113"/>
    </source>
</evidence>
<organism evidence="4 5">
    <name type="scientific">Cohnella soli</name>
    <dbReference type="NCBI Taxonomy" id="425005"/>
    <lineage>
        <taxon>Bacteria</taxon>
        <taxon>Bacillati</taxon>
        <taxon>Bacillota</taxon>
        <taxon>Bacilli</taxon>
        <taxon>Bacillales</taxon>
        <taxon>Paenibacillaceae</taxon>
        <taxon>Cohnella</taxon>
    </lineage>
</organism>
<feature type="chain" id="PRO_5045967412" evidence="3">
    <location>
        <begin position="22"/>
        <end position="574"/>
    </location>
</feature>
<evidence type="ECO:0000256" key="1">
    <source>
        <dbReference type="ARBA" id="ARBA00022729"/>
    </source>
</evidence>
<sequence>MKRITSHAALITTLLASTLLAACSKNNEAQSIDPSPTNTPSASSSASAEPISYEPLGKYPETVTVTQVLGFNPPEDANAMPGLTPETNGYLKDLKEMLNIELKYKWTVPADQYDQKFNLAIASGDLPDMMVVDYSTFMKFKEQGILEDLTEAYKNYASPLLKKIIESDGGFGLEAGTQDGKLLGLTKSSFGGAQVLWIRKDWLDNLHLPVPTSMEELEKVAEAFVNNDPDQNGKKDTYGIALIKNFLTGWGFDAKGFFQSNGSYPLAWLKGADGKLIPGEIQPETKAALERLNSWYKKGIIEKEFVLKDESKESEDLISGKVGISFGEWWYPNWPLNLNKDKDPKAEWIQLELPSLNGNPGKTLLSRVLSPIMVVKKGFKNPEAAIKIANLFQELQGTKYVTKDSPDYKGPSTGYVQEWFLPRYYGGYKDIYLAVNEALDANKEKLELPEDFVGLGEAQTWFDAAKKYRANPKDNTAWGMYYSRVAKDGGVALALRTEEDPSKYVLNEYYGPPTPTQVEKGASLNKLTNETFTKMIMGATPISEFDKYVGSWRKLGGDDITAEVNEWYEKNAVK</sequence>
<feature type="signal peptide" evidence="3">
    <location>
        <begin position="1"/>
        <end position="21"/>
    </location>
</feature>
<proteinExistence type="predicted"/>
<dbReference type="Proteomes" id="UP001596113">
    <property type="component" value="Unassembled WGS sequence"/>
</dbReference>
<dbReference type="PANTHER" id="PTHR43649">
    <property type="entry name" value="ARABINOSE-BINDING PROTEIN-RELATED"/>
    <property type="match status" value="1"/>
</dbReference>
<keyword evidence="5" id="KW-1185">Reference proteome</keyword>
<feature type="compositionally biased region" description="Low complexity" evidence="2">
    <location>
        <begin position="34"/>
        <end position="48"/>
    </location>
</feature>
<dbReference type="PANTHER" id="PTHR43649:SF33">
    <property type="entry name" value="POLYGALACTURONAN_RHAMNOGALACTURONAN-BINDING PROTEIN YTCQ"/>
    <property type="match status" value="1"/>
</dbReference>
<protein>
    <submittedName>
        <fullName evidence="4">Extracellular solute-binding protein</fullName>
    </submittedName>
</protein>
<dbReference type="InterPro" id="IPR050490">
    <property type="entry name" value="Bact_solute-bd_prot1"/>
</dbReference>
<comment type="caution">
    <text evidence="4">The sequence shown here is derived from an EMBL/GenBank/DDBJ whole genome shotgun (WGS) entry which is preliminary data.</text>
</comment>
<dbReference type="SUPFAM" id="SSF53850">
    <property type="entry name" value="Periplasmic binding protein-like II"/>
    <property type="match status" value="1"/>
</dbReference>
<dbReference type="RefSeq" id="WP_378135250.1">
    <property type="nucleotide sequence ID" value="NZ_JBHSMI010000028.1"/>
</dbReference>
<dbReference type="PROSITE" id="PS51257">
    <property type="entry name" value="PROKAR_LIPOPROTEIN"/>
    <property type="match status" value="1"/>
</dbReference>
<feature type="region of interest" description="Disordered" evidence="2">
    <location>
        <begin position="28"/>
        <end position="50"/>
    </location>
</feature>